<dbReference type="InterPro" id="IPR006759">
    <property type="entry name" value="Glyco_transf_54"/>
</dbReference>
<dbReference type="GO" id="GO:0008375">
    <property type="term" value="F:acetylglucosaminyltransferase activity"/>
    <property type="evidence" value="ECO:0007669"/>
    <property type="project" value="TreeGrafter"/>
</dbReference>
<dbReference type="OrthoDB" id="2016523at2759"/>
<dbReference type="EMBL" id="WIXP02000007">
    <property type="protein sequence ID" value="KAF6207891.1"/>
    <property type="molecule type" value="Genomic_DNA"/>
</dbReference>
<protein>
    <recommendedName>
        <fullName evidence="2">MGAT4 conserved region domain-containing protein</fullName>
    </recommendedName>
</protein>
<comment type="caution">
    <text evidence="3">The sequence shown here is derived from an EMBL/GenBank/DDBJ whole genome shotgun (WGS) entry which is preliminary data.</text>
</comment>
<dbReference type="PANTHER" id="PTHR12062">
    <property type="entry name" value="N-ACETYLGLUCOSAMINYLTRANSFERASE VI"/>
    <property type="match status" value="1"/>
</dbReference>
<dbReference type="AlphaFoldDB" id="A0A8S9XHY6"/>
<name>A0A8S9XHY6_APOLU</name>
<organism evidence="3 4">
    <name type="scientific">Apolygus lucorum</name>
    <name type="common">Small green plant bug</name>
    <name type="synonym">Lygocoris lucorum</name>
    <dbReference type="NCBI Taxonomy" id="248454"/>
    <lineage>
        <taxon>Eukaryota</taxon>
        <taxon>Metazoa</taxon>
        <taxon>Ecdysozoa</taxon>
        <taxon>Arthropoda</taxon>
        <taxon>Hexapoda</taxon>
        <taxon>Insecta</taxon>
        <taxon>Pterygota</taxon>
        <taxon>Neoptera</taxon>
        <taxon>Paraneoptera</taxon>
        <taxon>Hemiptera</taxon>
        <taxon>Heteroptera</taxon>
        <taxon>Panheteroptera</taxon>
        <taxon>Cimicomorpha</taxon>
        <taxon>Miridae</taxon>
        <taxon>Mirini</taxon>
        <taxon>Apolygus</taxon>
    </lineage>
</organism>
<dbReference type="GO" id="GO:0006487">
    <property type="term" value="P:protein N-linked glycosylation"/>
    <property type="evidence" value="ECO:0007669"/>
    <property type="project" value="TreeGrafter"/>
</dbReference>
<dbReference type="GO" id="GO:0005795">
    <property type="term" value="C:Golgi stack"/>
    <property type="evidence" value="ECO:0007669"/>
    <property type="project" value="TreeGrafter"/>
</dbReference>
<dbReference type="Pfam" id="PF04666">
    <property type="entry name" value="MGAT4_cons"/>
    <property type="match status" value="1"/>
</dbReference>
<proteinExistence type="predicted"/>
<evidence type="ECO:0000313" key="4">
    <source>
        <dbReference type="Proteomes" id="UP000466442"/>
    </source>
</evidence>
<dbReference type="PANTHER" id="PTHR12062:SF9">
    <property type="entry name" value="ALPHA-1,3-MANNOSYL-GLYCOPROTEIN 4-BETA-N-ACETYLGLUCOSAMINYLTRANSFERASE A, ISOFORM A"/>
    <property type="match status" value="1"/>
</dbReference>
<evidence type="ECO:0000259" key="2">
    <source>
        <dbReference type="Pfam" id="PF04666"/>
    </source>
</evidence>
<keyword evidence="1" id="KW-0472">Membrane</keyword>
<dbReference type="InterPro" id="IPR057279">
    <property type="entry name" value="MGAT4"/>
</dbReference>
<gene>
    <name evidence="3" type="ORF">GE061_016340</name>
</gene>
<evidence type="ECO:0000256" key="1">
    <source>
        <dbReference type="SAM" id="Phobius"/>
    </source>
</evidence>
<dbReference type="GO" id="GO:0005783">
    <property type="term" value="C:endoplasmic reticulum"/>
    <property type="evidence" value="ECO:0007669"/>
    <property type="project" value="TreeGrafter"/>
</dbReference>
<feature type="domain" description="MGAT4 conserved region" evidence="2">
    <location>
        <begin position="112"/>
        <end position="386"/>
    </location>
</feature>
<reference evidence="3" key="1">
    <citation type="journal article" date="2021" name="Mol. Ecol. Resour.">
        <title>Apolygus lucorum genome provides insights into omnivorousness and mesophyll feeding.</title>
        <authorList>
            <person name="Liu Y."/>
            <person name="Liu H."/>
            <person name="Wang H."/>
            <person name="Huang T."/>
            <person name="Liu B."/>
            <person name="Yang B."/>
            <person name="Yin L."/>
            <person name="Li B."/>
            <person name="Zhang Y."/>
            <person name="Zhang S."/>
            <person name="Jiang F."/>
            <person name="Zhang X."/>
            <person name="Ren Y."/>
            <person name="Wang B."/>
            <person name="Wang S."/>
            <person name="Lu Y."/>
            <person name="Wu K."/>
            <person name="Fan W."/>
            <person name="Wang G."/>
        </authorList>
    </citation>
    <scope>NUCLEOTIDE SEQUENCE</scope>
    <source>
        <strain evidence="3">12Hb</strain>
    </source>
</reference>
<keyword evidence="1" id="KW-0812">Transmembrane</keyword>
<feature type="transmembrane region" description="Helical" evidence="1">
    <location>
        <begin position="25"/>
        <end position="48"/>
    </location>
</feature>
<sequence length="398" mass="45986">MLKSCCSKSLCQQMNPNLSVMNQRYVFFGLILFSLPCMYIIISSFDLAKEKLTEKRLIQLQLRLEESNAKARALEDSVDVLSHHLSLILKSPNQLSSVAKALLKNKSQQMRVPTAYHFQPHLLLEASSLRPALTISKGRSNVTMALGIPSVKRDVKNYLHLTLKSILNGMTDSEKRDTIIIVFIAETKNEVLYPIMNKFVEYFEEELNSGLVEVIVPPASYYPEMSRLRLTLGDSKERVRWRTKQNLDFAFLMMYAQQKATFYVHLEDDVLAKPRSVTTMKSVALERIKSRKPWFVLDFCQLGFIGKMFRTKDLPLLVQFFFMFYNDQPGDWLLKHIIKLKSCSLDYTPQQCTNAENNQWIRPHNLFIHIGTNSSLKGKIHTVRNEKLARLINKVQTI</sequence>
<keyword evidence="4" id="KW-1185">Reference proteome</keyword>
<accession>A0A8S9XHY6</accession>
<dbReference type="GO" id="GO:0005793">
    <property type="term" value="C:endoplasmic reticulum-Golgi intermediate compartment"/>
    <property type="evidence" value="ECO:0007669"/>
    <property type="project" value="TreeGrafter"/>
</dbReference>
<dbReference type="Proteomes" id="UP000466442">
    <property type="component" value="Unassembled WGS sequence"/>
</dbReference>
<keyword evidence="1" id="KW-1133">Transmembrane helix</keyword>
<evidence type="ECO:0000313" key="3">
    <source>
        <dbReference type="EMBL" id="KAF6207891.1"/>
    </source>
</evidence>